<protein>
    <submittedName>
        <fullName evidence="1">Uncharacterized protein</fullName>
    </submittedName>
</protein>
<gene>
    <name evidence="1" type="ORF">BDR25DRAFT_348077</name>
</gene>
<comment type="caution">
    <text evidence="1">The sequence shown here is derived from an EMBL/GenBank/DDBJ whole genome shotgun (WGS) entry which is preliminary data.</text>
</comment>
<dbReference type="EMBL" id="MU003492">
    <property type="protein sequence ID" value="KAF2477759.1"/>
    <property type="molecule type" value="Genomic_DNA"/>
</dbReference>
<keyword evidence="2" id="KW-1185">Reference proteome</keyword>
<accession>A0ACB6RER7</accession>
<evidence type="ECO:0000313" key="2">
    <source>
        <dbReference type="Proteomes" id="UP000799755"/>
    </source>
</evidence>
<evidence type="ECO:0000313" key="1">
    <source>
        <dbReference type="EMBL" id="KAF2477759.1"/>
    </source>
</evidence>
<reference evidence="1" key="1">
    <citation type="journal article" date="2020" name="Stud. Mycol.">
        <title>101 Dothideomycetes genomes: a test case for predicting lifestyles and emergence of pathogens.</title>
        <authorList>
            <person name="Haridas S."/>
            <person name="Albert R."/>
            <person name="Binder M."/>
            <person name="Bloem J."/>
            <person name="Labutti K."/>
            <person name="Salamov A."/>
            <person name="Andreopoulos B."/>
            <person name="Baker S."/>
            <person name="Barry K."/>
            <person name="Bills G."/>
            <person name="Bluhm B."/>
            <person name="Cannon C."/>
            <person name="Castanera R."/>
            <person name="Culley D."/>
            <person name="Daum C."/>
            <person name="Ezra D."/>
            <person name="Gonzalez J."/>
            <person name="Henrissat B."/>
            <person name="Kuo A."/>
            <person name="Liang C."/>
            <person name="Lipzen A."/>
            <person name="Lutzoni F."/>
            <person name="Magnuson J."/>
            <person name="Mondo S."/>
            <person name="Nolan M."/>
            <person name="Ohm R."/>
            <person name="Pangilinan J."/>
            <person name="Park H.-J."/>
            <person name="Ramirez L."/>
            <person name="Alfaro M."/>
            <person name="Sun H."/>
            <person name="Tritt A."/>
            <person name="Yoshinaga Y."/>
            <person name="Zwiers L.-H."/>
            <person name="Turgeon B."/>
            <person name="Goodwin S."/>
            <person name="Spatafora J."/>
            <person name="Crous P."/>
            <person name="Grigoriev I."/>
        </authorList>
    </citation>
    <scope>NUCLEOTIDE SEQUENCE</scope>
    <source>
        <strain evidence="1">ATCC 200398</strain>
    </source>
</reference>
<dbReference type="Proteomes" id="UP000799755">
    <property type="component" value="Unassembled WGS sequence"/>
</dbReference>
<name>A0ACB6RER7_9PLEO</name>
<sequence>MDAQVARACQAVWAVSPRMESEWHTSFIPMHSSIWPDPCNLSLPNETRDTHLRVKKVSYLLFGASVSFGNGLLTGMSNKHSLFPCQIQYGNDIQLYQLEILKQQRYSTISHLSICHGRIYAFRNCRFMSVLEA</sequence>
<proteinExistence type="predicted"/>
<organism evidence="1 2">
    <name type="scientific">Lindgomyces ingoldianus</name>
    <dbReference type="NCBI Taxonomy" id="673940"/>
    <lineage>
        <taxon>Eukaryota</taxon>
        <taxon>Fungi</taxon>
        <taxon>Dikarya</taxon>
        <taxon>Ascomycota</taxon>
        <taxon>Pezizomycotina</taxon>
        <taxon>Dothideomycetes</taxon>
        <taxon>Pleosporomycetidae</taxon>
        <taxon>Pleosporales</taxon>
        <taxon>Lindgomycetaceae</taxon>
        <taxon>Lindgomyces</taxon>
    </lineage>
</organism>